<dbReference type="Proteomes" id="UP000490980">
    <property type="component" value="Unassembled WGS sequence"/>
</dbReference>
<dbReference type="RefSeq" id="WP_166946573.1">
    <property type="nucleotide sequence ID" value="NZ_JAARLZ010000002.1"/>
</dbReference>
<dbReference type="InterPro" id="IPR009594">
    <property type="entry name" value="Tscrpt_reg_HTH_AraC_N"/>
</dbReference>
<keyword evidence="2" id="KW-0804">Transcription</keyword>
<dbReference type="Pfam" id="PF12833">
    <property type="entry name" value="HTH_18"/>
    <property type="match status" value="1"/>
</dbReference>
<accession>A0A7X5ZH75</accession>
<dbReference type="SUPFAM" id="SSF46689">
    <property type="entry name" value="Homeodomain-like"/>
    <property type="match status" value="2"/>
</dbReference>
<organism evidence="4 5">
    <name type="scientific">Luteibacter anthropi</name>
    <dbReference type="NCBI Taxonomy" id="564369"/>
    <lineage>
        <taxon>Bacteria</taxon>
        <taxon>Pseudomonadati</taxon>
        <taxon>Pseudomonadota</taxon>
        <taxon>Gammaproteobacteria</taxon>
        <taxon>Lysobacterales</taxon>
        <taxon>Rhodanobacteraceae</taxon>
        <taxon>Luteibacter</taxon>
    </lineage>
</organism>
<evidence type="ECO:0000259" key="3">
    <source>
        <dbReference type="PROSITE" id="PS01124"/>
    </source>
</evidence>
<evidence type="ECO:0000256" key="1">
    <source>
        <dbReference type="ARBA" id="ARBA00023015"/>
    </source>
</evidence>
<dbReference type="InterPro" id="IPR009057">
    <property type="entry name" value="Homeodomain-like_sf"/>
</dbReference>
<proteinExistence type="predicted"/>
<dbReference type="AlphaFoldDB" id="A0A7X5ZH75"/>
<dbReference type="Pfam" id="PF06719">
    <property type="entry name" value="AraC_N"/>
    <property type="match status" value="1"/>
</dbReference>
<evidence type="ECO:0000256" key="2">
    <source>
        <dbReference type="ARBA" id="ARBA00023163"/>
    </source>
</evidence>
<feature type="domain" description="HTH araC/xylS-type" evidence="3">
    <location>
        <begin position="191"/>
        <end position="289"/>
    </location>
</feature>
<reference evidence="4 5" key="1">
    <citation type="submission" date="2020-03" db="EMBL/GenBank/DDBJ databases">
        <authorList>
            <person name="Lai Q."/>
        </authorList>
    </citation>
    <scope>NUCLEOTIDE SEQUENCE [LARGE SCALE GENOMIC DNA]</scope>
    <source>
        <strain evidence="4 5">CCUG 25036</strain>
    </source>
</reference>
<sequence>MDILLESMCETVERHAAHPREVTAVPGLSLYRIAQSVHPLHVFYRPRMVVILRGSKTVAAGDAPFRADTSTFLLVTVELPVCTQVFLDAEGRSHLALTLDIDRAVLAEAMARLPMKHGPAPTSSAGVATARMTPDLLEPFARLLGLLDRPDDIPFVSPLVVQEIYYRVFCGPLGGVLRQLAQNGSHVAQVGRAVQWIQSHYADAMSIDTLADMASMSVTSFHRHFKAVTLMTPVQYRTRLRLQEARKLLLAEPRSAGAVAATVGYDSQSQFTRDYKRMFGAPPAADVARAVGALG</sequence>
<dbReference type="GO" id="GO:0003700">
    <property type="term" value="F:DNA-binding transcription factor activity"/>
    <property type="evidence" value="ECO:0007669"/>
    <property type="project" value="InterPro"/>
</dbReference>
<dbReference type="SMART" id="SM00342">
    <property type="entry name" value="HTH_ARAC"/>
    <property type="match status" value="1"/>
</dbReference>
<evidence type="ECO:0000313" key="5">
    <source>
        <dbReference type="Proteomes" id="UP000490980"/>
    </source>
</evidence>
<dbReference type="InterPro" id="IPR018060">
    <property type="entry name" value="HTH_AraC"/>
</dbReference>
<dbReference type="GO" id="GO:0043565">
    <property type="term" value="F:sequence-specific DNA binding"/>
    <property type="evidence" value="ECO:0007669"/>
    <property type="project" value="InterPro"/>
</dbReference>
<keyword evidence="1" id="KW-0805">Transcription regulation</keyword>
<gene>
    <name evidence="4" type="ORF">HBF25_03555</name>
</gene>
<protein>
    <submittedName>
        <fullName evidence="4">AraC family transcriptional regulator</fullName>
    </submittedName>
</protein>
<dbReference type="PANTHER" id="PTHR43436:SF1">
    <property type="entry name" value="TRANSCRIPTIONAL REGULATORY PROTEIN"/>
    <property type="match status" value="1"/>
</dbReference>
<evidence type="ECO:0000313" key="4">
    <source>
        <dbReference type="EMBL" id="NII05464.1"/>
    </source>
</evidence>
<dbReference type="PROSITE" id="PS01124">
    <property type="entry name" value="HTH_ARAC_FAMILY_2"/>
    <property type="match status" value="1"/>
</dbReference>
<name>A0A7X5ZH75_9GAMM</name>
<dbReference type="PANTHER" id="PTHR43436">
    <property type="entry name" value="ARAC-FAMILY TRANSCRIPTIONAL REGULATOR"/>
    <property type="match status" value="1"/>
</dbReference>
<keyword evidence="5" id="KW-1185">Reference proteome</keyword>
<comment type="caution">
    <text evidence="4">The sequence shown here is derived from an EMBL/GenBank/DDBJ whole genome shotgun (WGS) entry which is preliminary data.</text>
</comment>
<dbReference type="EMBL" id="JAARLZ010000002">
    <property type="protein sequence ID" value="NII05464.1"/>
    <property type="molecule type" value="Genomic_DNA"/>
</dbReference>
<dbReference type="Gene3D" id="1.10.10.60">
    <property type="entry name" value="Homeodomain-like"/>
    <property type="match status" value="2"/>
</dbReference>